<feature type="domain" description="DZIP3-like HEPN" evidence="1">
    <location>
        <begin position="41"/>
        <end position="178"/>
    </location>
</feature>
<sequence length="281" mass="31443">MASASWYKETDEKINYTKLCRLLVDGGTQAVCSVFDGKYPPSSLKAFLNANKTSLQKLKKPKGKVLNNEQWDKLYPPNGSDPQSKDFDITLLFVLLRNICGLTRPATGWDVLPHATDNSLEANLARIKYYRNNAIAHKPNTEINDADFKQHWQDISSALQSLGLCQDDIDDLKSSPLGEKDYNQLLYDWYISDKDVKIQLEDLKSDLKSDTTDLKSDTADLKSDTADLKSDTANIKSDTTDLKSDTADIKSDTTDLKSDTADINNILTCRNIPITVLRAEP</sequence>
<protein>
    <submittedName>
        <fullName evidence="3">E3 ubiquitin-protein ligase DZIP3-like</fullName>
    </submittedName>
</protein>
<evidence type="ECO:0000259" key="1">
    <source>
        <dbReference type="Pfam" id="PF18738"/>
    </source>
</evidence>
<dbReference type="GeneID" id="116308532"/>
<dbReference type="InParanoid" id="A0A6P8J590"/>
<organism evidence="2 3">
    <name type="scientific">Actinia tenebrosa</name>
    <name type="common">Australian red waratah sea anemone</name>
    <dbReference type="NCBI Taxonomy" id="6105"/>
    <lineage>
        <taxon>Eukaryota</taxon>
        <taxon>Metazoa</taxon>
        <taxon>Cnidaria</taxon>
        <taxon>Anthozoa</taxon>
        <taxon>Hexacorallia</taxon>
        <taxon>Actiniaria</taxon>
        <taxon>Actiniidae</taxon>
        <taxon>Actinia</taxon>
    </lineage>
</organism>
<reference evidence="3" key="1">
    <citation type="submission" date="2025-08" db="UniProtKB">
        <authorList>
            <consortium name="RefSeq"/>
        </authorList>
    </citation>
    <scope>IDENTIFICATION</scope>
    <source>
        <tissue evidence="3">Tentacle</tissue>
    </source>
</reference>
<dbReference type="AlphaFoldDB" id="A0A6P8J590"/>
<accession>A0A6P8J590</accession>
<dbReference type="Proteomes" id="UP000515163">
    <property type="component" value="Unplaced"/>
</dbReference>
<dbReference type="RefSeq" id="XP_031574839.1">
    <property type="nucleotide sequence ID" value="XM_031718979.1"/>
</dbReference>
<dbReference type="OrthoDB" id="5987069at2759"/>
<proteinExistence type="predicted"/>
<dbReference type="Pfam" id="PF18738">
    <property type="entry name" value="HEPN_DZIP3"/>
    <property type="match status" value="1"/>
</dbReference>
<dbReference type="Gene3D" id="1.20.5.170">
    <property type="match status" value="1"/>
</dbReference>
<dbReference type="KEGG" id="aten:116308532"/>
<keyword evidence="2" id="KW-1185">Reference proteome</keyword>
<evidence type="ECO:0000313" key="3">
    <source>
        <dbReference type="RefSeq" id="XP_031574839.1"/>
    </source>
</evidence>
<name>A0A6P8J590_ACTTE</name>
<dbReference type="PANTHER" id="PTHR46844:SF1">
    <property type="entry name" value="SLR5058 PROTEIN"/>
    <property type="match status" value="1"/>
</dbReference>
<dbReference type="PANTHER" id="PTHR46844">
    <property type="entry name" value="SLR5058 PROTEIN"/>
    <property type="match status" value="1"/>
</dbReference>
<gene>
    <name evidence="3" type="primary">LOC116308532</name>
</gene>
<evidence type="ECO:0000313" key="2">
    <source>
        <dbReference type="Proteomes" id="UP000515163"/>
    </source>
</evidence>
<dbReference type="InterPro" id="IPR041249">
    <property type="entry name" value="HEPN_DZIP3"/>
</dbReference>